<dbReference type="SUPFAM" id="SSF47240">
    <property type="entry name" value="Ferritin-like"/>
    <property type="match status" value="1"/>
</dbReference>
<dbReference type="EMBL" id="CP058215">
    <property type="protein sequence ID" value="QLC49978.1"/>
    <property type="molecule type" value="Genomic_DNA"/>
</dbReference>
<dbReference type="OrthoDB" id="37898at2157"/>
<organism evidence="2 3">
    <name type="scientific">Methanolobus zinderi</name>
    <dbReference type="NCBI Taxonomy" id="536044"/>
    <lineage>
        <taxon>Archaea</taxon>
        <taxon>Methanobacteriati</taxon>
        <taxon>Methanobacteriota</taxon>
        <taxon>Stenosarchaea group</taxon>
        <taxon>Methanomicrobia</taxon>
        <taxon>Methanosarcinales</taxon>
        <taxon>Methanosarcinaceae</taxon>
        <taxon>Methanolobus</taxon>
    </lineage>
</organism>
<dbReference type="AlphaFoldDB" id="A0A7D5E7Y1"/>
<accession>A0A7D5E7Y1</accession>
<gene>
    <name evidence="2" type="ORF">HWN40_06835</name>
</gene>
<dbReference type="Proteomes" id="UP000509594">
    <property type="component" value="Chromosome"/>
</dbReference>
<dbReference type="GO" id="GO:0016491">
    <property type="term" value="F:oxidoreductase activity"/>
    <property type="evidence" value="ECO:0007669"/>
    <property type="project" value="InterPro"/>
</dbReference>
<evidence type="ECO:0000313" key="2">
    <source>
        <dbReference type="EMBL" id="QLC49978.1"/>
    </source>
</evidence>
<evidence type="ECO:0000313" key="3">
    <source>
        <dbReference type="Proteomes" id="UP000509594"/>
    </source>
</evidence>
<dbReference type="InterPro" id="IPR009078">
    <property type="entry name" value="Ferritin-like_SF"/>
</dbReference>
<dbReference type="InterPro" id="IPR011017">
    <property type="entry name" value="TRASH_dom"/>
</dbReference>
<dbReference type="RefSeq" id="WP_176965034.1">
    <property type="nucleotide sequence ID" value="NZ_CP058215.1"/>
</dbReference>
<dbReference type="SMART" id="SM00746">
    <property type="entry name" value="TRASH"/>
    <property type="match status" value="1"/>
</dbReference>
<evidence type="ECO:0000259" key="1">
    <source>
        <dbReference type="SMART" id="SM00746"/>
    </source>
</evidence>
<dbReference type="Pfam" id="PF04945">
    <property type="entry name" value="YHS"/>
    <property type="match status" value="1"/>
</dbReference>
<dbReference type="KEGG" id="mzi:HWN40_06835"/>
<sequence>MVTIDPKATAVEDPVCHMKLDERTVNFKSEYKGETYNFCSLACKKKFDENPEKYLEFYT</sequence>
<feature type="domain" description="TRASH" evidence="1">
    <location>
        <begin position="13"/>
        <end position="51"/>
    </location>
</feature>
<proteinExistence type="predicted"/>
<dbReference type="GeneID" id="55821376"/>
<protein>
    <submittedName>
        <fullName evidence="2">YHS domain-containing protein</fullName>
    </submittedName>
</protein>
<dbReference type="InterPro" id="IPR012348">
    <property type="entry name" value="RNR-like"/>
</dbReference>
<dbReference type="Gene3D" id="1.10.620.20">
    <property type="entry name" value="Ribonucleotide Reductase, subunit A"/>
    <property type="match status" value="1"/>
</dbReference>
<keyword evidence="3" id="KW-1185">Reference proteome</keyword>
<name>A0A7D5E7Y1_9EURY</name>
<dbReference type="InterPro" id="IPR007029">
    <property type="entry name" value="YHS_dom"/>
</dbReference>
<reference evidence="2 3" key="1">
    <citation type="submission" date="2020-06" db="EMBL/GenBank/DDBJ databases">
        <title>Methanolobus halotolerans sp. nov., isolated from a saline lake Tus in Siberia.</title>
        <authorList>
            <person name="Shen Y."/>
            <person name="Chen S.-C."/>
            <person name="Lai M.-C."/>
            <person name="Huang H.-H."/>
            <person name="Chiu H.-H."/>
            <person name="Tang S.-L."/>
            <person name="Rogozin D.Y."/>
            <person name="Degermendzhy A.G."/>
        </authorList>
    </citation>
    <scope>NUCLEOTIDE SEQUENCE [LARGE SCALE GENOMIC DNA]</scope>
    <source>
        <strain evidence="2 3">DSM 21339</strain>
    </source>
</reference>